<dbReference type="Proteomes" id="UP000317243">
    <property type="component" value="Unassembled WGS sequence"/>
</dbReference>
<dbReference type="Gene3D" id="3.40.50.2300">
    <property type="match status" value="1"/>
</dbReference>
<dbReference type="EC" id="2.8.4.2" evidence="3"/>
<comment type="caution">
    <text evidence="3">The sequence shown here is derived from an EMBL/GenBank/DDBJ whole genome shotgun (WGS) entry which is preliminary data.</text>
</comment>
<name>A0A5C5X8W6_9PLAN</name>
<evidence type="ECO:0000313" key="4">
    <source>
        <dbReference type="Proteomes" id="UP000317243"/>
    </source>
</evidence>
<dbReference type="RefSeq" id="WP_231740834.1">
    <property type="nucleotide sequence ID" value="NZ_SIHI01000001.1"/>
</dbReference>
<organism evidence="3 4">
    <name type="scientific">Thalassoglobus neptunius</name>
    <dbReference type="NCBI Taxonomy" id="1938619"/>
    <lineage>
        <taxon>Bacteria</taxon>
        <taxon>Pseudomonadati</taxon>
        <taxon>Planctomycetota</taxon>
        <taxon>Planctomycetia</taxon>
        <taxon>Planctomycetales</taxon>
        <taxon>Planctomycetaceae</taxon>
        <taxon>Thalassoglobus</taxon>
    </lineage>
</organism>
<keyword evidence="3" id="KW-0808">Transferase</keyword>
<evidence type="ECO:0000313" key="3">
    <source>
        <dbReference type="EMBL" id="TWT58743.1"/>
    </source>
</evidence>
<evidence type="ECO:0000256" key="1">
    <source>
        <dbReference type="ARBA" id="ARBA00022849"/>
    </source>
</evidence>
<feature type="domain" description="Phosphotyrosine protein phosphatase I" evidence="2">
    <location>
        <begin position="11"/>
        <end position="146"/>
    </location>
</feature>
<evidence type="ECO:0000259" key="2">
    <source>
        <dbReference type="SMART" id="SM00226"/>
    </source>
</evidence>
<accession>A0A5C5X8W6</accession>
<dbReference type="PANTHER" id="PTHR43428">
    <property type="entry name" value="ARSENATE REDUCTASE"/>
    <property type="match status" value="1"/>
</dbReference>
<reference evidence="3 4" key="1">
    <citation type="submission" date="2019-02" db="EMBL/GenBank/DDBJ databases">
        <title>Deep-cultivation of Planctomycetes and their phenomic and genomic characterization uncovers novel biology.</title>
        <authorList>
            <person name="Wiegand S."/>
            <person name="Jogler M."/>
            <person name="Boedeker C."/>
            <person name="Pinto D."/>
            <person name="Vollmers J."/>
            <person name="Rivas-Marin E."/>
            <person name="Kohn T."/>
            <person name="Peeters S.H."/>
            <person name="Heuer A."/>
            <person name="Rast P."/>
            <person name="Oberbeckmann S."/>
            <person name="Bunk B."/>
            <person name="Jeske O."/>
            <person name="Meyerdierks A."/>
            <person name="Storesund J.E."/>
            <person name="Kallscheuer N."/>
            <person name="Luecker S."/>
            <person name="Lage O.M."/>
            <person name="Pohl T."/>
            <person name="Merkel B.J."/>
            <person name="Hornburger P."/>
            <person name="Mueller R.-W."/>
            <person name="Bruemmer F."/>
            <person name="Labrenz M."/>
            <person name="Spormann A.M."/>
            <person name="Op Den Camp H."/>
            <person name="Overmann J."/>
            <person name="Amann R."/>
            <person name="Jetten M.S.M."/>
            <person name="Mascher T."/>
            <person name="Medema M.H."/>
            <person name="Devos D.P."/>
            <person name="Kaster A.-K."/>
            <person name="Ovreas L."/>
            <person name="Rohde M."/>
            <person name="Galperin M.Y."/>
            <person name="Jogler C."/>
        </authorList>
    </citation>
    <scope>NUCLEOTIDE SEQUENCE [LARGE SCALE GENOMIC DNA]</scope>
    <source>
        <strain evidence="3 4">KOR42</strain>
    </source>
</reference>
<sequence>MTIKPFVAEKPVVLFLCTGNSARSQMAEAFLRKHGEAHFDACSAGLAPKGIHPFTIQVMNEVGISLDNHRSKSLSEYLGKVSASHVIFVCEQAEQSCPRVWPFALNTLCMPFPDPAAVEGTEEEQLNAFREVRDEIEQKILSWLENETGE</sequence>
<dbReference type="InterPro" id="IPR023485">
    <property type="entry name" value="Ptyr_pPase"/>
</dbReference>
<dbReference type="InterPro" id="IPR036196">
    <property type="entry name" value="Ptyr_pPase_sf"/>
</dbReference>
<protein>
    <submittedName>
        <fullName evidence="3">Arsenate-mycothiol transferase ArsC2</fullName>
        <ecNumber evidence="3">2.8.4.2</ecNumber>
    </submittedName>
</protein>
<proteinExistence type="predicted"/>
<dbReference type="GO" id="GO:0102100">
    <property type="term" value="F:mycothiol-arsenate ligase activity"/>
    <property type="evidence" value="ECO:0007669"/>
    <property type="project" value="UniProtKB-EC"/>
</dbReference>
<dbReference type="AlphaFoldDB" id="A0A5C5X8W6"/>
<dbReference type="GO" id="GO:0046685">
    <property type="term" value="P:response to arsenic-containing substance"/>
    <property type="evidence" value="ECO:0007669"/>
    <property type="project" value="UniProtKB-KW"/>
</dbReference>
<gene>
    <name evidence="3" type="primary">arsC2_3</name>
    <name evidence="3" type="ORF">KOR42_21290</name>
</gene>
<dbReference type="EMBL" id="SIHI01000001">
    <property type="protein sequence ID" value="TWT58743.1"/>
    <property type="molecule type" value="Genomic_DNA"/>
</dbReference>
<dbReference type="CDD" id="cd16345">
    <property type="entry name" value="LMWP_ArsC"/>
    <property type="match status" value="1"/>
</dbReference>
<keyword evidence="4" id="KW-1185">Reference proteome</keyword>
<dbReference type="SUPFAM" id="SSF52788">
    <property type="entry name" value="Phosphotyrosine protein phosphatases I"/>
    <property type="match status" value="1"/>
</dbReference>
<keyword evidence="1" id="KW-0059">Arsenical resistance</keyword>
<dbReference type="SMART" id="SM00226">
    <property type="entry name" value="LMWPc"/>
    <property type="match status" value="1"/>
</dbReference>
<dbReference type="Pfam" id="PF01451">
    <property type="entry name" value="LMWPc"/>
    <property type="match status" value="1"/>
</dbReference>
<dbReference type="PANTHER" id="PTHR43428:SF1">
    <property type="entry name" value="ARSENATE REDUCTASE"/>
    <property type="match status" value="1"/>
</dbReference>